<dbReference type="PROSITE" id="PS51257">
    <property type="entry name" value="PROKAR_LIPOPROTEIN"/>
    <property type="match status" value="1"/>
</dbReference>
<evidence type="ECO:0000313" key="4">
    <source>
        <dbReference type="Proteomes" id="UP000183376"/>
    </source>
</evidence>
<dbReference type="InterPro" id="IPR043426">
    <property type="entry name" value="MltB-like"/>
</dbReference>
<accession>A0A1G9YQN4</accession>
<organism evidence="3 4">
    <name type="scientific">Allokutzneria albata</name>
    <name type="common">Kibdelosporangium albatum</name>
    <dbReference type="NCBI Taxonomy" id="211114"/>
    <lineage>
        <taxon>Bacteria</taxon>
        <taxon>Bacillati</taxon>
        <taxon>Actinomycetota</taxon>
        <taxon>Actinomycetes</taxon>
        <taxon>Pseudonocardiales</taxon>
        <taxon>Pseudonocardiaceae</taxon>
        <taxon>Allokutzneria</taxon>
    </lineage>
</organism>
<reference evidence="3 4" key="1">
    <citation type="submission" date="2016-10" db="EMBL/GenBank/DDBJ databases">
        <authorList>
            <person name="de Groot N.N."/>
        </authorList>
    </citation>
    <scope>NUCLEOTIDE SEQUENCE [LARGE SCALE GENOMIC DNA]</scope>
    <source>
        <strain evidence="3 4">DSM 44149</strain>
    </source>
</reference>
<proteinExistence type="predicted"/>
<name>A0A1G9YQN4_ALLAB</name>
<feature type="domain" description="Transglycosylase SLT" evidence="2">
    <location>
        <begin position="182"/>
        <end position="229"/>
    </location>
</feature>
<feature type="region of interest" description="Disordered" evidence="1">
    <location>
        <begin position="154"/>
        <end position="174"/>
    </location>
</feature>
<dbReference type="InterPro" id="IPR031304">
    <property type="entry name" value="SLT_2"/>
</dbReference>
<dbReference type="Gene3D" id="1.10.530.10">
    <property type="match status" value="1"/>
</dbReference>
<dbReference type="EMBL" id="LT629701">
    <property type="protein sequence ID" value="SDN11444.1"/>
    <property type="molecule type" value="Genomic_DNA"/>
</dbReference>
<dbReference type="AlphaFoldDB" id="A0A1G9YQN4"/>
<dbReference type="GO" id="GO:0009253">
    <property type="term" value="P:peptidoglycan catabolic process"/>
    <property type="evidence" value="ECO:0007669"/>
    <property type="project" value="TreeGrafter"/>
</dbReference>
<dbReference type="eggNOG" id="COG0741">
    <property type="taxonomic scope" value="Bacteria"/>
</dbReference>
<dbReference type="PANTHER" id="PTHR30163:SF8">
    <property type="entry name" value="LYTIC MUREIN TRANSGLYCOSYLASE"/>
    <property type="match status" value="1"/>
</dbReference>
<gene>
    <name evidence="3" type="ORF">SAMN04489726_4987</name>
</gene>
<protein>
    <submittedName>
        <fullName evidence="3">Membrane-bound lytic murein transglycosylase B</fullName>
    </submittedName>
</protein>
<dbReference type="Pfam" id="PF13406">
    <property type="entry name" value="SLT_2"/>
    <property type="match status" value="1"/>
</dbReference>
<evidence type="ECO:0000259" key="2">
    <source>
        <dbReference type="Pfam" id="PF13406"/>
    </source>
</evidence>
<sequence length="269" mass="29245">MRLDTSWTRRWWSALVLGSLGMAACALSALLVADDPVVRHRQQPSGPTEPLLPASAPPNGGTELPRLGLAADLSALGGTPQRQLAGWAGRMSDLLNVPRAALQAYGYATIRLQRERPDCRITWTVLAGIGQVESNHGRFNGARLDPDARPTLPIRGLPLDGRPGVKSIPDSDRGELDGDAVWDRAVGPMQFIPATWREWGVDADEDGLADPDDLDDAALAAARYLCASGGDLGTEDGWWRGVLTYNESRRYGQDVLDRADRYGRLSRRL</sequence>
<dbReference type="RefSeq" id="WP_030427550.1">
    <property type="nucleotide sequence ID" value="NZ_JOEF01000002.1"/>
</dbReference>
<dbReference type="STRING" id="211114.SAMN04489726_4987"/>
<dbReference type="SUPFAM" id="SSF53955">
    <property type="entry name" value="Lysozyme-like"/>
    <property type="match status" value="1"/>
</dbReference>
<evidence type="ECO:0000256" key="1">
    <source>
        <dbReference type="SAM" id="MobiDB-lite"/>
    </source>
</evidence>
<dbReference type="InterPro" id="IPR023346">
    <property type="entry name" value="Lysozyme-like_dom_sf"/>
</dbReference>
<feature type="region of interest" description="Disordered" evidence="1">
    <location>
        <begin position="40"/>
        <end position="64"/>
    </location>
</feature>
<keyword evidence="4" id="KW-1185">Reference proteome</keyword>
<dbReference type="PANTHER" id="PTHR30163">
    <property type="entry name" value="MEMBRANE-BOUND LYTIC MUREIN TRANSGLYCOSYLASE B"/>
    <property type="match status" value="1"/>
</dbReference>
<dbReference type="Proteomes" id="UP000183376">
    <property type="component" value="Chromosome I"/>
</dbReference>
<evidence type="ECO:0000313" key="3">
    <source>
        <dbReference type="EMBL" id="SDN11444.1"/>
    </source>
</evidence>
<dbReference type="GO" id="GO:0008933">
    <property type="term" value="F:peptidoglycan lytic transglycosylase activity"/>
    <property type="evidence" value="ECO:0007669"/>
    <property type="project" value="TreeGrafter"/>
</dbReference>